<gene>
    <name evidence="6" type="ORF">C8R26_11462</name>
</gene>
<proteinExistence type="inferred from homology"/>
<dbReference type="Pfam" id="PF13356">
    <property type="entry name" value="Arm-DNA-bind_3"/>
    <property type="match status" value="1"/>
</dbReference>
<evidence type="ECO:0000256" key="3">
    <source>
        <dbReference type="ARBA" id="ARBA00023125"/>
    </source>
</evidence>
<evidence type="ECO:0000313" key="6">
    <source>
        <dbReference type="EMBL" id="PTQ76743.1"/>
    </source>
</evidence>
<dbReference type="InterPro" id="IPR010998">
    <property type="entry name" value="Integrase_recombinase_N"/>
</dbReference>
<dbReference type="Gene3D" id="1.10.150.130">
    <property type="match status" value="1"/>
</dbReference>
<dbReference type="Gene3D" id="3.30.160.390">
    <property type="entry name" value="Integrase, DNA-binding domain"/>
    <property type="match status" value="1"/>
</dbReference>
<dbReference type="InterPro" id="IPR013762">
    <property type="entry name" value="Integrase-like_cat_sf"/>
</dbReference>
<dbReference type="InterPro" id="IPR053876">
    <property type="entry name" value="Phage_int_M"/>
</dbReference>
<keyword evidence="3" id="KW-0238">DNA-binding</keyword>
<sequence>MSKFNFTKSSIDSLPLPADGKRATYHDASPKGIGLQMRVSSTGAKTFCVFKRVKGGNPERVTLGRYPEMTIEQARRKSSEILLQIASGNNPAEIERQRKAEQTFHDLFGEYLEKHSKPRKKTWCEDEANYRLYINEPLGRKKLSVINRQDIAKIHHRITKAGHNAQANRVIALLSSVFNWGISVDLCSANPAHGIKRNKEESRDRYIQSDELPKFFKAVADEPNETIRDYVLVSLLTGARRSNVLAMRWQDISFDRHEWRIKETKNGTPQTVALSPEAIQILENRKPDDHEEFVFPGSGKSEHLEEPKKGWKRILERAGISDLRIHDLRRTLGSWQANLGASLPIIGKSLNHKSHASTLIYARLHLDPVRDSVNKASSAMLAAAEVKQSANSTKIKGTK</sequence>
<dbReference type="SUPFAM" id="SSF56349">
    <property type="entry name" value="DNA breaking-rejoining enzymes"/>
    <property type="match status" value="1"/>
</dbReference>
<dbReference type="EMBL" id="QAOI01000014">
    <property type="protein sequence ID" value="PTQ76743.1"/>
    <property type="molecule type" value="Genomic_DNA"/>
</dbReference>
<dbReference type="InterPro" id="IPR011010">
    <property type="entry name" value="DNA_brk_join_enz"/>
</dbReference>
<dbReference type="Proteomes" id="UP000244128">
    <property type="component" value="Unassembled WGS sequence"/>
</dbReference>
<dbReference type="Pfam" id="PF22022">
    <property type="entry name" value="Phage_int_M"/>
    <property type="match status" value="1"/>
</dbReference>
<evidence type="ECO:0000256" key="4">
    <source>
        <dbReference type="ARBA" id="ARBA00023172"/>
    </source>
</evidence>
<dbReference type="CDD" id="cd00796">
    <property type="entry name" value="INT_Rci_Hp1_C"/>
    <property type="match status" value="1"/>
</dbReference>
<dbReference type="InterPro" id="IPR038488">
    <property type="entry name" value="Integrase_DNA-bd_sf"/>
</dbReference>
<dbReference type="GO" id="GO:0006310">
    <property type="term" value="P:DNA recombination"/>
    <property type="evidence" value="ECO:0007669"/>
    <property type="project" value="UniProtKB-KW"/>
</dbReference>
<dbReference type="Pfam" id="PF00589">
    <property type="entry name" value="Phage_integrase"/>
    <property type="match status" value="1"/>
</dbReference>
<dbReference type="InterPro" id="IPR002104">
    <property type="entry name" value="Integrase_catalytic"/>
</dbReference>
<dbReference type="AlphaFoldDB" id="A0A2T5HYT8"/>
<evidence type="ECO:0000256" key="2">
    <source>
        <dbReference type="ARBA" id="ARBA00022908"/>
    </source>
</evidence>
<comment type="similarity">
    <text evidence="1">Belongs to the 'phage' integrase family.</text>
</comment>
<dbReference type="PROSITE" id="PS51898">
    <property type="entry name" value="TYR_RECOMBINASE"/>
    <property type="match status" value="1"/>
</dbReference>
<dbReference type="PANTHER" id="PTHR30629:SF2">
    <property type="entry name" value="PROPHAGE INTEGRASE INTS-RELATED"/>
    <property type="match status" value="1"/>
</dbReference>
<evidence type="ECO:0000256" key="1">
    <source>
        <dbReference type="ARBA" id="ARBA00008857"/>
    </source>
</evidence>
<protein>
    <submittedName>
        <fullName evidence="6">Site-specific recombinase XerD</fullName>
    </submittedName>
</protein>
<evidence type="ECO:0000313" key="7">
    <source>
        <dbReference type="Proteomes" id="UP000244128"/>
    </source>
</evidence>
<dbReference type="PANTHER" id="PTHR30629">
    <property type="entry name" value="PROPHAGE INTEGRASE"/>
    <property type="match status" value="1"/>
</dbReference>
<accession>A0A2T5HYT8</accession>
<dbReference type="InterPro" id="IPR025166">
    <property type="entry name" value="Integrase_DNA_bind_dom"/>
</dbReference>
<dbReference type="GO" id="GO:0003677">
    <property type="term" value="F:DNA binding"/>
    <property type="evidence" value="ECO:0007669"/>
    <property type="project" value="UniProtKB-KW"/>
</dbReference>
<dbReference type="Gene3D" id="1.10.443.10">
    <property type="entry name" value="Intergrase catalytic core"/>
    <property type="match status" value="1"/>
</dbReference>
<keyword evidence="4" id="KW-0233">DNA recombination</keyword>
<evidence type="ECO:0000259" key="5">
    <source>
        <dbReference type="PROSITE" id="PS51898"/>
    </source>
</evidence>
<comment type="caution">
    <text evidence="6">The sequence shown here is derived from an EMBL/GenBank/DDBJ whole genome shotgun (WGS) entry which is preliminary data.</text>
</comment>
<name>A0A2T5HYT8_9PROT</name>
<reference evidence="6 7" key="1">
    <citation type="submission" date="2018-04" db="EMBL/GenBank/DDBJ databases">
        <title>Active sludge and wastewater microbial communities from Klosterneuburg, Austria.</title>
        <authorList>
            <person name="Wagner M."/>
        </authorList>
    </citation>
    <scope>NUCLEOTIDE SEQUENCE [LARGE SCALE GENOMIC DNA]</scope>
    <source>
        <strain evidence="6 7">Nm49</strain>
    </source>
</reference>
<feature type="domain" description="Tyr recombinase" evidence="5">
    <location>
        <begin position="202"/>
        <end position="376"/>
    </location>
</feature>
<dbReference type="InterPro" id="IPR050808">
    <property type="entry name" value="Phage_Integrase"/>
</dbReference>
<dbReference type="GO" id="GO:0015074">
    <property type="term" value="P:DNA integration"/>
    <property type="evidence" value="ECO:0007669"/>
    <property type="project" value="UniProtKB-KW"/>
</dbReference>
<keyword evidence="2" id="KW-0229">DNA integration</keyword>
<organism evidence="6 7">
    <name type="scientific">Nitrosomonas oligotropha</name>
    <dbReference type="NCBI Taxonomy" id="42354"/>
    <lineage>
        <taxon>Bacteria</taxon>
        <taxon>Pseudomonadati</taxon>
        <taxon>Pseudomonadota</taxon>
        <taxon>Betaproteobacteria</taxon>
        <taxon>Nitrosomonadales</taxon>
        <taxon>Nitrosomonadaceae</taxon>
        <taxon>Nitrosomonas</taxon>
    </lineage>
</organism>
<dbReference type="RefSeq" id="WP_107803532.1">
    <property type="nucleotide sequence ID" value="NZ_QAOI01000014.1"/>
</dbReference>